<dbReference type="GO" id="GO:0000981">
    <property type="term" value="F:DNA-binding transcription factor activity, RNA polymerase II-specific"/>
    <property type="evidence" value="ECO:0007669"/>
    <property type="project" value="TreeGrafter"/>
</dbReference>
<evidence type="ECO:0000256" key="5">
    <source>
        <dbReference type="ARBA" id="ARBA00023242"/>
    </source>
</evidence>
<feature type="compositionally biased region" description="Acidic residues" evidence="8">
    <location>
        <begin position="1958"/>
        <end position="1993"/>
    </location>
</feature>
<dbReference type="PROSITE" id="PS01264">
    <property type="entry name" value="TBOX_2"/>
    <property type="match status" value="1"/>
</dbReference>
<dbReference type="PROSITE" id="PS50888">
    <property type="entry name" value="BHLH"/>
    <property type="match status" value="1"/>
</dbReference>
<dbReference type="SMART" id="SM00353">
    <property type="entry name" value="HLH"/>
    <property type="match status" value="1"/>
</dbReference>
<evidence type="ECO:0000256" key="4">
    <source>
        <dbReference type="ARBA" id="ARBA00023163"/>
    </source>
</evidence>
<dbReference type="Pfam" id="PF00010">
    <property type="entry name" value="HLH"/>
    <property type="match status" value="1"/>
</dbReference>
<evidence type="ECO:0000259" key="10">
    <source>
        <dbReference type="PROSITE" id="PS50888"/>
    </source>
</evidence>
<dbReference type="CDD" id="cd20195">
    <property type="entry name" value="T-box_MGA-like"/>
    <property type="match status" value="1"/>
</dbReference>
<dbReference type="InterPro" id="IPR018186">
    <property type="entry name" value="TF_T-box_CS"/>
</dbReference>
<feature type="domain" description="BHLH" evidence="10">
    <location>
        <begin position="2078"/>
        <end position="2129"/>
    </location>
</feature>
<evidence type="ECO:0000313" key="11">
    <source>
        <dbReference type="EMBL" id="KAG7466503.1"/>
    </source>
</evidence>
<dbReference type="PROSITE" id="PS50252">
    <property type="entry name" value="TBOX_3"/>
    <property type="match status" value="1"/>
</dbReference>
<feature type="domain" description="T-box" evidence="9">
    <location>
        <begin position="103"/>
        <end position="284"/>
    </location>
</feature>
<evidence type="ECO:0000256" key="3">
    <source>
        <dbReference type="ARBA" id="ARBA00023125"/>
    </source>
</evidence>
<evidence type="ECO:0000256" key="8">
    <source>
        <dbReference type="SAM" id="MobiDB-lite"/>
    </source>
</evidence>
<feature type="region of interest" description="Disordered" evidence="8">
    <location>
        <begin position="2600"/>
        <end position="2622"/>
    </location>
</feature>
<dbReference type="PRINTS" id="PR00937">
    <property type="entry name" value="TBOX"/>
</dbReference>
<dbReference type="InterPro" id="IPR036638">
    <property type="entry name" value="HLH_DNA-bd_sf"/>
</dbReference>
<feature type="region of interest" description="Disordered" evidence="8">
    <location>
        <begin position="1797"/>
        <end position="1827"/>
    </location>
</feature>
<feature type="region of interest" description="Disordered" evidence="8">
    <location>
        <begin position="975"/>
        <end position="1004"/>
    </location>
</feature>
<accession>A0A9D3PVN3</accession>
<organism evidence="11 12">
    <name type="scientific">Megalops atlanticus</name>
    <name type="common">Tarpon</name>
    <name type="synonym">Clupea gigantea</name>
    <dbReference type="NCBI Taxonomy" id="7932"/>
    <lineage>
        <taxon>Eukaryota</taxon>
        <taxon>Metazoa</taxon>
        <taxon>Chordata</taxon>
        <taxon>Craniata</taxon>
        <taxon>Vertebrata</taxon>
        <taxon>Euteleostomi</taxon>
        <taxon>Actinopterygii</taxon>
        <taxon>Neopterygii</taxon>
        <taxon>Teleostei</taxon>
        <taxon>Elopiformes</taxon>
        <taxon>Megalopidae</taxon>
        <taxon>Megalops</taxon>
    </lineage>
</organism>
<feature type="region of interest" description="Disordered" evidence="8">
    <location>
        <begin position="2520"/>
        <end position="2553"/>
    </location>
</feature>
<dbReference type="InterPro" id="IPR032060">
    <property type="entry name" value="MGA_dom"/>
</dbReference>
<keyword evidence="2" id="KW-0805">Transcription regulation</keyword>
<dbReference type="SUPFAM" id="SSF49417">
    <property type="entry name" value="p53-like transcription factors"/>
    <property type="match status" value="1"/>
</dbReference>
<keyword evidence="3 6" id="KW-0238">DNA-binding</keyword>
<evidence type="ECO:0008006" key="13">
    <source>
        <dbReference type="Google" id="ProtNLM"/>
    </source>
</evidence>
<feature type="region of interest" description="Disordered" evidence="8">
    <location>
        <begin position="2179"/>
        <end position="2209"/>
    </location>
</feature>
<evidence type="ECO:0000256" key="7">
    <source>
        <dbReference type="SAM" id="Coils"/>
    </source>
</evidence>
<keyword evidence="5 6" id="KW-0539">Nucleus</keyword>
<dbReference type="InterPro" id="IPR036960">
    <property type="entry name" value="T-box_sf"/>
</dbReference>
<evidence type="ECO:0000256" key="1">
    <source>
        <dbReference type="ARBA" id="ARBA00004123"/>
    </source>
</evidence>
<reference evidence="11" key="1">
    <citation type="submission" date="2021-01" db="EMBL/GenBank/DDBJ databases">
        <authorList>
            <person name="Zahm M."/>
            <person name="Roques C."/>
            <person name="Cabau C."/>
            <person name="Klopp C."/>
            <person name="Donnadieu C."/>
            <person name="Jouanno E."/>
            <person name="Lampietro C."/>
            <person name="Louis A."/>
            <person name="Herpin A."/>
            <person name="Echchiki A."/>
            <person name="Berthelot C."/>
            <person name="Parey E."/>
            <person name="Roest-Crollius H."/>
            <person name="Braasch I."/>
            <person name="Postlethwait J."/>
            <person name="Bobe J."/>
            <person name="Montfort J."/>
            <person name="Bouchez O."/>
            <person name="Begum T."/>
            <person name="Mejri S."/>
            <person name="Adams A."/>
            <person name="Chen W.-J."/>
            <person name="Guiguen Y."/>
        </authorList>
    </citation>
    <scope>NUCLEOTIDE SEQUENCE</scope>
    <source>
        <strain evidence="11">YG-15Mar2019-1</strain>
        <tissue evidence="11">Brain</tissue>
    </source>
</reference>
<dbReference type="InterPro" id="IPR011598">
    <property type="entry name" value="bHLH_dom"/>
</dbReference>
<dbReference type="GO" id="GO:0001708">
    <property type="term" value="P:cell fate specification"/>
    <property type="evidence" value="ECO:0007669"/>
    <property type="project" value="TreeGrafter"/>
</dbReference>
<dbReference type="SUPFAM" id="SSF47459">
    <property type="entry name" value="HLH, helix-loop-helix DNA-binding domain"/>
    <property type="match status" value="1"/>
</dbReference>
<feature type="compositionally biased region" description="Pro residues" evidence="8">
    <location>
        <begin position="529"/>
        <end position="562"/>
    </location>
</feature>
<comment type="caution">
    <text evidence="11">The sequence shown here is derived from an EMBL/GenBank/DDBJ whole genome shotgun (WGS) entry which is preliminary data.</text>
</comment>
<name>A0A9D3PVN3_MEGAT</name>
<feature type="region of interest" description="Disordered" evidence="8">
    <location>
        <begin position="1935"/>
        <end position="1993"/>
    </location>
</feature>
<evidence type="ECO:0000256" key="6">
    <source>
        <dbReference type="PROSITE-ProRule" id="PRU00201"/>
    </source>
</evidence>
<feature type="compositionally biased region" description="Polar residues" evidence="8">
    <location>
        <begin position="2535"/>
        <end position="2544"/>
    </location>
</feature>
<sequence length="2622" mass="282128">MATTENQALMVLQEEGAAAPTAPPTSATPPAFFVILKPGQGSEGGRDQGILVANQEANMATNSTPGLPPTAPCVPSVKLAAKSSTQPENLPPESTCKSIKVTLDNNNMWNEFYRCKTEMILTKQGRRMFPYCRFRISGMEPFQRYILVMDITPVDNHRYRWTGQQWEVNGRAEPHVLGRVFIHPDSPSSGHYWMQNPVSFYKLKLTNNTLDQEGHVILHSKHRYLPRLHVVPADKATEVIQLNGPDVMTFTFPQTEFIAVTAYQNLRITQLKIDYNPFAKGFREDAPGHQPFRPRLELPNASTEPPRFMSDSEDVAPLKKSLKSLLLNSEDVFVMDQELFSATDYNIGFLDNGISSAKSFEKDHNSKKQPQPAALVEVLPETKQRAWRSVPEGSHQAGGSDQTHVDSILKEEEVELAVDRAVSQEPWPDTQVDAAKVRMPAKPGIAIKPPSDPTPVASPLEPQQASPGSWPVLSESPRGNGHDSSRSRPLAPPAEMPLQKPVRLGKKPEPVPLPLLALFLKQRRLKPRPIAPKPSPSAPESPSPVPEPLSPVPVSLSPPPAVAPLSPAPALQLSAPASSSPIPMLPSPFYDRPENSGCLEGTGHQVPAPCGSTTSSTAPPVALSSAKRKRKPKPRFRKHSRRAGRLEAEQDVVIGGPTDVNMQPNLEDVEGLLFVSFTSKEALEFHLGDQPLNREVSPPPPQKMPEPSKDDVPETEEEKIARLEIALLQDLKRIRHRQVIHPVLQEVGLKLNLLDPTLAIDLRYLGVCLPLPPPFLCTGDEGTSGGWMSSPDGAVAFISRTGKTTDFTKIKGWRDKFNINPDVSSAKQEGNTSLDGVLKNRSAFCSDMLDAYLANEGKLIDERAASFTQSTISPVVYQLPTKSTSYVRTLDSVLKKQTLSPTFPSSPFKPLSPLKKHTVPPCPKASARPKLTPSKLKPTPAHVAVTLASPVLTNCLSPASHNGKPAAKTKVVPKALKAPASGPAAAPEDLPDKLHMKQDQAGSGRGVGLSKMLVKLMDLEDGALWEGRARTCITEERAEIALASLLTAQGASKASPSVTRIMKRRAPPCFNDFCRLGCVCTSLALECRQQTHCGKTECMFGCTCLKRKVVLLKAPPKKKKQEQEDLIFYGALGEDAPSKKKKKRRRMMAYTISQPEPHSEPATRVRTLWNGKDEADPEPLYIPEPVLFPSSAAPVVRQDSSGFNQHPPRTKVEQEDDRKDPVYLYFESKMTCARVRAYKSKNPRQTLCPCKSVLCSGREDDPCHNFFEAALGKQGVLSMQSTLKTQPSKRLEIVSECKWGRRSDRNHVLRVVCEHMAQNRLSNPFRVGPYHIRPLSQTARNEDQGQSVTYKVCISQAPLAEGEVVEKAEAGNWSVNEDQPKVYKVGGVEPPRRTVLPFLTGVSPAGILTACKKQRGVPAQGLIKVNGRSYPQAKLQLGQMGALHPANRLAAYITGRLQPIGQEVSAASTISKQPSLDATTVTVSTMQPPHWTAVPMTTSITTVTSVSSGSAIVVKPLEGNTAPKTTVSPSAGSMGPGPRMLLIPVSPSASGVRGPAPAARPSTPGVHLAAPPFPPLAPGQRMVLQPVRSSSGTTLYRHPNGHLIQLVPLSQLRAVQPSMVIRSPASVIRFPTPSASASSSAPSLKSPVSSTAIVTGSTASAEVTSTAAMAGRNASPSGTTTLVPMGSPVISPTQTHIKPASGISTAATLVTSHASAPKLTSLTLNSLSPSLKTLPGFLGQTGTYTVRISPSTGSKETKLISLHPTGSPQGSAEVLSVPGTFTLLQLPKSHVALQPVPPTAVAGTSAPGKGDSAAASSTRAGETPHEFQGLEVSQEVTPAGLVCADHSYTSGRSPPEGLQDGAIGSAPLQERPTVSPNQVSLQKITPTTTAHASTTLSSSSKPPPKTPPRGAEVATPSMHMVSEEQCNSGLLSGATEAKDTTQSGPPCGMSEKRHPLEEGEVEAEVEVDLDVDGVSEDMTEDSEEESEDNSEDDAISVVSTVGLAVMECSLQESEDSEEGEAVDIETVEELTEKINIARMKAAAMQRKLNKVRSVQDAKRAELKVRKEQEDEEGVSEVVVRMQHNVMERRRRNELRHLFDKLRQALGLQNMPKVSKVYILNQAISEIQAMVDQCDRLEEKKRMLSRQQAAYIRKISQTSGKNEDLIIRKLQDICAKQKSLEAQRKRKTSKQAMPQPPREPATPDGRLAAPCSLGRRPNILSRRKPPAPAATALPETQLSLVSSGTLISGLAVGVANQQVLTIKGALQPVSTFLQPSKTPEMGGRLSAIPGVASVTINVPGISFPVRVKSPAAEVSPAGPGQVISSTVKTSPTARKTCTLPKIVSVKSLVPFPQKVEKEVAQPPASMQNSGIHNTEDHGSASLEDGEVLEEQVTCGGQEEPGQGSAGSLEEETLMSLLSEIAFLNQQTNSEDSRPQGAIRGHCSPQEARNRPRETGEEETAAPKWAGRVGDLEGDDERSLSPLFLQLDEDLQRSKDTCPEEVKVQAEGEQCVKIVLEQGKQLQQGPDPPSAAVANGFGQQSPTSSIKGGALTPPPLLQMKVGSAAMAMDSKAKRGEKGCEVSWRPMPRLAPLGLKTSVLAQDSAMSSAKAPPDAQMKDSMQAAS</sequence>
<protein>
    <recommendedName>
        <fullName evidence="13">MAX gene-associated protein</fullName>
    </recommendedName>
</protein>
<comment type="subcellular location">
    <subcellularLocation>
        <location evidence="1 6">Nucleus</location>
    </subcellularLocation>
</comment>
<feature type="region of interest" description="Disordered" evidence="8">
    <location>
        <begin position="2359"/>
        <end position="2379"/>
    </location>
</feature>
<feature type="compositionally biased region" description="Polar residues" evidence="8">
    <location>
        <begin position="1872"/>
        <end position="1884"/>
    </location>
</feature>
<keyword evidence="12" id="KW-1185">Reference proteome</keyword>
<dbReference type="GO" id="GO:0005634">
    <property type="term" value="C:nucleus"/>
    <property type="evidence" value="ECO:0007669"/>
    <property type="project" value="UniProtKB-SubCell"/>
</dbReference>
<dbReference type="PANTHER" id="PTHR11267:SF32">
    <property type="entry name" value="MAX GENE-ASSOCIATED PROTEIN"/>
    <property type="match status" value="1"/>
</dbReference>
<feature type="compositionally biased region" description="Low complexity" evidence="8">
    <location>
        <begin position="563"/>
        <end position="582"/>
    </location>
</feature>
<dbReference type="Gene3D" id="2.60.40.820">
    <property type="entry name" value="Transcription factor, T-box"/>
    <property type="match status" value="1"/>
</dbReference>
<dbReference type="EMBL" id="JAFDVH010000013">
    <property type="protein sequence ID" value="KAG7466503.1"/>
    <property type="molecule type" value="Genomic_DNA"/>
</dbReference>
<feature type="region of interest" description="Disordered" evidence="8">
    <location>
        <begin position="1844"/>
        <end position="1914"/>
    </location>
</feature>
<dbReference type="GO" id="GO:0000978">
    <property type="term" value="F:RNA polymerase II cis-regulatory region sequence-specific DNA binding"/>
    <property type="evidence" value="ECO:0007669"/>
    <property type="project" value="InterPro"/>
</dbReference>
<feature type="region of interest" description="Disordered" evidence="8">
    <location>
        <begin position="524"/>
        <end position="645"/>
    </location>
</feature>
<dbReference type="GO" id="GO:0046983">
    <property type="term" value="F:protein dimerization activity"/>
    <property type="evidence" value="ECO:0007669"/>
    <property type="project" value="InterPro"/>
</dbReference>
<evidence type="ECO:0000313" key="12">
    <source>
        <dbReference type="Proteomes" id="UP001046870"/>
    </source>
</evidence>
<feature type="region of interest" description="Disordered" evidence="8">
    <location>
        <begin position="443"/>
        <end position="509"/>
    </location>
</feature>
<keyword evidence="4" id="KW-0804">Transcription</keyword>
<feature type="compositionally biased region" description="Basic residues" evidence="8">
    <location>
        <begin position="626"/>
        <end position="643"/>
    </location>
</feature>
<evidence type="ECO:0000256" key="2">
    <source>
        <dbReference type="ARBA" id="ARBA00023015"/>
    </source>
</evidence>
<dbReference type="OrthoDB" id="6119313at2759"/>
<feature type="region of interest" description="Disordered" evidence="8">
    <location>
        <begin position="284"/>
        <end position="312"/>
    </location>
</feature>
<dbReference type="Gene3D" id="4.10.280.10">
    <property type="entry name" value="Helix-loop-helix DNA-binding domain"/>
    <property type="match status" value="1"/>
</dbReference>
<dbReference type="FunFam" id="2.60.40.820:FF:000009">
    <property type="entry name" value="MAX gene-associated protein isoform X1"/>
    <property type="match status" value="1"/>
</dbReference>
<feature type="region of interest" description="Disordered" evidence="8">
    <location>
        <begin position="385"/>
        <end position="405"/>
    </location>
</feature>
<feature type="compositionally biased region" description="Basic and acidic residues" evidence="8">
    <location>
        <begin position="706"/>
        <end position="716"/>
    </location>
</feature>
<dbReference type="InterPro" id="IPR046360">
    <property type="entry name" value="T-box_DNA-bd"/>
</dbReference>
<feature type="coiled-coil region" evidence="7">
    <location>
        <begin position="2119"/>
        <end position="2153"/>
    </location>
</feature>
<feature type="region of interest" description="Disordered" evidence="8">
    <location>
        <begin position="1197"/>
        <end position="1216"/>
    </location>
</feature>
<dbReference type="GO" id="GO:0045893">
    <property type="term" value="P:positive regulation of DNA-templated transcription"/>
    <property type="evidence" value="ECO:0007669"/>
    <property type="project" value="InterPro"/>
</dbReference>
<dbReference type="Pfam" id="PF00907">
    <property type="entry name" value="T-box"/>
    <property type="match status" value="1"/>
</dbReference>
<dbReference type="InterPro" id="IPR008967">
    <property type="entry name" value="p53-like_TF_DNA-bd_sf"/>
</dbReference>
<keyword evidence="7" id="KW-0175">Coiled coil</keyword>
<comment type="caution">
    <text evidence="6">Lacks conserved residue(s) required for the propagation of feature annotation.</text>
</comment>
<feature type="region of interest" description="Disordered" evidence="8">
    <location>
        <begin position="688"/>
        <end position="716"/>
    </location>
</feature>
<dbReference type="PANTHER" id="PTHR11267">
    <property type="entry name" value="T-BOX PROTEIN-RELATED"/>
    <property type="match status" value="1"/>
</dbReference>
<dbReference type="GO" id="GO:0000785">
    <property type="term" value="C:chromatin"/>
    <property type="evidence" value="ECO:0007669"/>
    <property type="project" value="TreeGrafter"/>
</dbReference>
<dbReference type="Pfam" id="PF16059">
    <property type="entry name" value="MGA_dom"/>
    <property type="match status" value="1"/>
</dbReference>
<feature type="region of interest" description="Disordered" evidence="8">
    <location>
        <begin position="906"/>
        <end position="937"/>
    </location>
</feature>
<feature type="compositionally biased region" description="Low complexity" evidence="8">
    <location>
        <begin position="1885"/>
        <end position="1900"/>
    </location>
</feature>
<feature type="region of interest" description="Disordered" evidence="8">
    <location>
        <begin position="2425"/>
        <end position="2473"/>
    </location>
</feature>
<evidence type="ECO:0000259" key="9">
    <source>
        <dbReference type="PROSITE" id="PS50252"/>
    </source>
</evidence>
<feature type="compositionally biased region" description="Low complexity" evidence="8">
    <location>
        <begin position="975"/>
        <end position="987"/>
    </location>
</feature>
<dbReference type="InterPro" id="IPR001699">
    <property type="entry name" value="TF_T-box"/>
</dbReference>
<dbReference type="SMART" id="SM00425">
    <property type="entry name" value="TBOX"/>
    <property type="match status" value="1"/>
</dbReference>
<proteinExistence type="predicted"/>
<dbReference type="Proteomes" id="UP001046870">
    <property type="component" value="Chromosome 13"/>
</dbReference>
<gene>
    <name evidence="11" type="ORF">MATL_G00165410</name>
</gene>